<dbReference type="RefSeq" id="WP_052843372.1">
    <property type="nucleotide sequence ID" value="NZ_CP011541.1"/>
</dbReference>
<keyword evidence="4" id="KW-1185">Reference proteome</keyword>
<accession>A0A0G3GQA8</accession>
<evidence type="ECO:0000313" key="3">
    <source>
        <dbReference type="EMBL" id="AKK02740.1"/>
    </source>
</evidence>
<dbReference type="KEGG" id="cei:CEPID_04340"/>
<keyword evidence="2" id="KW-1133">Transmembrane helix</keyword>
<keyword evidence="2" id="KW-0812">Transmembrane</keyword>
<dbReference type="EMBL" id="CP011541">
    <property type="protein sequence ID" value="AKK02740.1"/>
    <property type="molecule type" value="Genomic_DNA"/>
</dbReference>
<dbReference type="Proteomes" id="UP000035368">
    <property type="component" value="Chromosome"/>
</dbReference>
<evidence type="ECO:0000256" key="1">
    <source>
        <dbReference type="SAM" id="MobiDB-lite"/>
    </source>
</evidence>
<feature type="transmembrane region" description="Helical" evidence="2">
    <location>
        <begin position="39"/>
        <end position="60"/>
    </location>
</feature>
<dbReference type="InterPro" id="IPR007060">
    <property type="entry name" value="FtsL/DivIC"/>
</dbReference>
<dbReference type="STRING" id="1050174.CEPID_04340"/>
<dbReference type="Pfam" id="PF04977">
    <property type="entry name" value="DivIC"/>
    <property type="match status" value="1"/>
</dbReference>
<protein>
    <submittedName>
        <fullName evidence="3">Septum formation initiator</fullName>
    </submittedName>
</protein>
<dbReference type="AlphaFoldDB" id="A0A0G3GQA8"/>
<proteinExistence type="predicted"/>
<reference evidence="3 4" key="1">
    <citation type="submission" date="2015-05" db="EMBL/GenBank/DDBJ databases">
        <title>Complete genome sequence of Corynebacterium epidermidicanis DSM 45586, isolated from the skin of a dog suffering from pruritus.</title>
        <authorList>
            <person name="Ruckert C."/>
            <person name="Albersmeier A."/>
            <person name="Winkler A."/>
            <person name="Tauch A."/>
        </authorList>
    </citation>
    <scope>NUCLEOTIDE SEQUENCE [LARGE SCALE GENOMIC DNA]</scope>
    <source>
        <strain evidence="3 4">DSM 45586</strain>
    </source>
</reference>
<dbReference type="PATRIC" id="fig|1050174.4.peg.880"/>
<gene>
    <name evidence="3" type="ORF">CEPID_04340</name>
</gene>
<dbReference type="OrthoDB" id="5187715at2"/>
<evidence type="ECO:0000256" key="2">
    <source>
        <dbReference type="SAM" id="Phobius"/>
    </source>
</evidence>
<sequence>MTFKFANTRVPVANQRQRTPRPGRAVGPTKKNRKMRFGVLELGVALFVMLLFLLTIAIPLRNYFEQRNEIKRVSAAIVQKQQRKEDLLGELEKYRNEAYVQEQARNRLGVIAPGEVAFRVLDPQMQKEDSVTTREAANGETQQPWFDTLWGAISTPEQEVLTGETPAPAPEMHMPIKPTAPVEKPAEQAPEVPANNPPAAPGQ</sequence>
<organism evidence="3 4">
    <name type="scientific">Corynebacterium epidermidicanis</name>
    <dbReference type="NCBI Taxonomy" id="1050174"/>
    <lineage>
        <taxon>Bacteria</taxon>
        <taxon>Bacillati</taxon>
        <taxon>Actinomycetota</taxon>
        <taxon>Actinomycetes</taxon>
        <taxon>Mycobacteriales</taxon>
        <taxon>Corynebacteriaceae</taxon>
        <taxon>Corynebacterium</taxon>
    </lineage>
</organism>
<evidence type="ECO:0000313" key="4">
    <source>
        <dbReference type="Proteomes" id="UP000035368"/>
    </source>
</evidence>
<feature type="region of interest" description="Disordered" evidence="1">
    <location>
        <begin position="1"/>
        <end position="30"/>
    </location>
</feature>
<name>A0A0G3GQA8_9CORY</name>
<keyword evidence="2" id="KW-0472">Membrane</keyword>
<feature type="region of interest" description="Disordered" evidence="1">
    <location>
        <begin position="162"/>
        <end position="203"/>
    </location>
</feature>